<proteinExistence type="predicted"/>
<protein>
    <submittedName>
        <fullName evidence="1">Uncharacterized protein</fullName>
    </submittedName>
</protein>
<dbReference type="Proteomes" id="UP000218238">
    <property type="component" value="Unassembled WGS sequence"/>
</dbReference>
<accession>A0A2A2TAC1</accession>
<sequence>MLLERLTLMPEEDASILRDRTPLTRELNLQDPNEVMTELIRNLGYHEFKTIEANPNRWAMQANLVKLSAANTHKIQIFINIITVDNIYVQVEIVRQPDKPIILQKGNFKTIEVLDMLRSLPYFPNPQAMEP</sequence>
<organism evidence="1 2">
    <name type="scientific">Brunnivagina elsteri CCALA 953</name>
    <dbReference type="NCBI Taxonomy" id="987040"/>
    <lineage>
        <taxon>Bacteria</taxon>
        <taxon>Bacillati</taxon>
        <taxon>Cyanobacteriota</taxon>
        <taxon>Cyanophyceae</taxon>
        <taxon>Nostocales</taxon>
        <taxon>Calotrichaceae</taxon>
        <taxon>Brunnivagina</taxon>
    </lineage>
</organism>
<comment type="caution">
    <text evidence="1">The sequence shown here is derived from an EMBL/GenBank/DDBJ whole genome shotgun (WGS) entry which is preliminary data.</text>
</comment>
<evidence type="ECO:0000313" key="1">
    <source>
        <dbReference type="EMBL" id="PAX47620.1"/>
    </source>
</evidence>
<reference evidence="1 2" key="1">
    <citation type="submission" date="2017-08" db="EMBL/GenBank/DDBJ databases">
        <title>Draft genome sequence of filamentous cyanobacterium Calothrix elsteri CCALA 953.</title>
        <authorList>
            <person name="Gagunashvili A.N."/>
            <person name="Elster J."/>
            <person name="Andresson O.S."/>
        </authorList>
    </citation>
    <scope>NUCLEOTIDE SEQUENCE [LARGE SCALE GENOMIC DNA]</scope>
    <source>
        <strain evidence="1 2">CCALA 953</strain>
    </source>
</reference>
<gene>
    <name evidence="1" type="ORF">CK510_28650</name>
</gene>
<name>A0A2A2TAC1_9CYAN</name>
<dbReference type="RefSeq" id="WP_095724872.1">
    <property type="nucleotide sequence ID" value="NZ_NTFS01000581.1"/>
</dbReference>
<dbReference type="AlphaFoldDB" id="A0A2A2TAC1"/>
<dbReference type="EMBL" id="NTFS01000581">
    <property type="protein sequence ID" value="PAX47620.1"/>
    <property type="molecule type" value="Genomic_DNA"/>
</dbReference>
<evidence type="ECO:0000313" key="2">
    <source>
        <dbReference type="Proteomes" id="UP000218238"/>
    </source>
</evidence>
<keyword evidence="2" id="KW-1185">Reference proteome</keyword>
<dbReference type="OrthoDB" id="9846552at2"/>